<protein>
    <recommendedName>
        <fullName evidence="12">Peptidase C1A papain C-terminal domain-containing protein</fullName>
    </recommendedName>
</protein>
<dbReference type="GO" id="GO:0005778">
    <property type="term" value="C:peroxisomal membrane"/>
    <property type="evidence" value="ECO:0007669"/>
    <property type="project" value="UniProtKB-SubCell"/>
</dbReference>
<dbReference type="Gene3D" id="1.50.40.10">
    <property type="entry name" value="Mitochondrial carrier domain"/>
    <property type="match status" value="1"/>
</dbReference>
<dbReference type="GeneID" id="111252035"/>
<dbReference type="GO" id="GO:0008234">
    <property type="term" value="F:cysteine-type peptidase activity"/>
    <property type="evidence" value="ECO:0007669"/>
    <property type="project" value="InterPro"/>
</dbReference>
<keyword evidence="14" id="KW-1185">Reference proteome</keyword>
<dbReference type="Pfam" id="PF00112">
    <property type="entry name" value="Peptidase_C1"/>
    <property type="match status" value="1"/>
</dbReference>
<evidence type="ECO:0000313" key="14">
    <source>
        <dbReference type="Proteomes" id="UP000594260"/>
    </source>
</evidence>
<sequence length="463" mass="51230">MALSKVLAERLFTHETLVHAISGAAGATVAMSLFYPLDTIRSRLQVEEGRESKSIVEMLRDIMESEGFEGIYRGLSPVLQSLWCSNFVYFYSFHGLRAVFSTDRGHSAGRDLMLATIAGVINVIVTTPMWVVNTRMKMQGAIAQYGPHDQENQSANYKFRSLLDGLITIYREEGVHALWSSTLPSLILVSNPSIQFMVYEALKRRCETLGIALSAGTAFSLGAISKCIATVLTYPLQVVDYRDTHFSTPIKEQRECGACWAFAPTEVMEAMRFGFRSAKVEKIAKSLSVQHLIDCSGVSYGCKGGDVCDAMDYLIATDYQFVLEADYLPYSAVKHSTCQRQVTPSANITIGQSTCEDFSKSEGNNRTNSLLSFIAYHGPVVASVDATVWKDYLGGIIRYNCDAGPKNHAVVIAGYNLTHSPPYYIVRNSWGRSFGDNGYMYIATGRNLCGIADKITLLYPKYN</sequence>
<dbReference type="RefSeq" id="XP_022665092.1">
    <property type="nucleotide sequence ID" value="XM_022809357.1"/>
</dbReference>
<evidence type="ECO:0000313" key="13">
    <source>
        <dbReference type="EnsemblMetazoa" id="XP_022665092"/>
    </source>
</evidence>
<dbReference type="CTD" id="38532"/>
<keyword evidence="5" id="KW-0677">Repeat</keyword>
<evidence type="ECO:0000256" key="4">
    <source>
        <dbReference type="ARBA" id="ARBA00022692"/>
    </source>
</evidence>
<proteinExistence type="inferred from homology"/>
<evidence type="ECO:0000256" key="2">
    <source>
        <dbReference type="ARBA" id="ARBA00006375"/>
    </source>
</evidence>
<dbReference type="Gene3D" id="3.90.70.10">
    <property type="entry name" value="Cysteine proteinases"/>
    <property type="match status" value="1"/>
</dbReference>
<dbReference type="EnsemblMetazoa" id="XM_022809357">
    <property type="protein sequence ID" value="XP_022665092"/>
    <property type="gene ID" value="LOC111252035"/>
</dbReference>
<evidence type="ECO:0000256" key="10">
    <source>
        <dbReference type="RuleBase" id="RU000488"/>
    </source>
</evidence>
<feature type="repeat" description="Solcar" evidence="9">
    <location>
        <begin position="14"/>
        <end position="99"/>
    </location>
</feature>
<dbReference type="GO" id="GO:0015230">
    <property type="term" value="F:FAD transmembrane transporter activity"/>
    <property type="evidence" value="ECO:0007669"/>
    <property type="project" value="TreeGrafter"/>
</dbReference>
<dbReference type="Proteomes" id="UP000594260">
    <property type="component" value="Unplaced"/>
</dbReference>
<comment type="subcellular location">
    <subcellularLocation>
        <location evidence="1">Peroxisome membrane</location>
        <topology evidence="1">Multi-pass membrane protein</topology>
    </subcellularLocation>
</comment>
<dbReference type="PANTHER" id="PTHR45939:SF5">
    <property type="entry name" value="PEROXISOMAL MEMBRANE PROTEIN PMP34"/>
    <property type="match status" value="1"/>
</dbReference>
<dbReference type="SUPFAM" id="SSF54001">
    <property type="entry name" value="Cysteine proteinases"/>
    <property type="match status" value="1"/>
</dbReference>
<keyword evidence="8" id="KW-0576">Peroxisome</keyword>
<dbReference type="Pfam" id="PF00153">
    <property type="entry name" value="Mito_carr"/>
    <property type="match status" value="2"/>
</dbReference>
<dbReference type="PROSITE" id="PS50920">
    <property type="entry name" value="SOLCAR"/>
    <property type="match status" value="2"/>
</dbReference>
<dbReference type="OrthoDB" id="10266426at2759"/>
<dbReference type="InterPro" id="IPR023395">
    <property type="entry name" value="MCP_dom_sf"/>
</dbReference>
<dbReference type="InterPro" id="IPR039417">
    <property type="entry name" value="Peptidase_C1A_papain-like"/>
</dbReference>
<dbReference type="CDD" id="cd02248">
    <property type="entry name" value="Peptidase_C1A"/>
    <property type="match status" value="1"/>
</dbReference>
<evidence type="ECO:0000256" key="1">
    <source>
        <dbReference type="ARBA" id="ARBA00004585"/>
    </source>
</evidence>
<dbReference type="InterPro" id="IPR018108">
    <property type="entry name" value="MCP_transmembrane"/>
</dbReference>
<dbReference type="GO" id="GO:0005347">
    <property type="term" value="F:ATP transmembrane transporter activity"/>
    <property type="evidence" value="ECO:0007669"/>
    <property type="project" value="TreeGrafter"/>
</dbReference>
<organism evidence="13 14">
    <name type="scientific">Varroa destructor</name>
    <name type="common">Honeybee mite</name>
    <dbReference type="NCBI Taxonomy" id="109461"/>
    <lineage>
        <taxon>Eukaryota</taxon>
        <taxon>Metazoa</taxon>
        <taxon>Ecdysozoa</taxon>
        <taxon>Arthropoda</taxon>
        <taxon>Chelicerata</taxon>
        <taxon>Arachnida</taxon>
        <taxon>Acari</taxon>
        <taxon>Parasitiformes</taxon>
        <taxon>Mesostigmata</taxon>
        <taxon>Gamasina</taxon>
        <taxon>Dermanyssoidea</taxon>
        <taxon>Varroidae</taxon>
        <taxon>Varroa</taxon>
    </lineage>
</organism>
<evidence type="ECO:0000256" key="3">
    <source>
        <dbReference type="ARBA" id="ARBA00022448"/>
    </source>
</evidence>
<accession>A0A7M7KD66</accession>
<dbReference type="InParanoid" id="A0A7M7KD66"/>
<comment type="similarity">
    <text evidence="2 10">Belongs to the mitochondrial carrier (TC 2.A.29) family.</text>
</comment>
<evidence type="ECO:0000256" key="9">
    <source>
        <dbReference type="PROSITE-ProRule" id="PRU00282"/>
    </source>
</evidence>
<name>A0A7M7KD66_VARDE</name>
<feature type="transmembrane region" description="Helical" evidence="11">
    <location>
        <begin position="16"/>
        <end position="35"/>
    </location>
</feature>
<evidence type="ECO:0000256" key="11">
    <source>
        <dbReference type="SAM" id="Phobius"/>
    </source>
</evidence>
<dbReference type="InterPro" id="IPR052217">
    <property type="entry name" value="Mito/Peroxisomal_Carrier"/>
</dbReference>
<dbReference type="GO" id="GO:0015217">
    <property type="term" value="F:ADP transmembrane transporter activity"/>
    <property type="evidence" value="ECO:0007669"/>
    <property type="project" value="TreeGrafter"/>
</dbReference>
<dbReference type="InterPro" id="IPR038765">
    <property type="entry name" value="Papain-like_cys_pep_sf"/>
</dbReference>
<feature type="domain" description="Peptidase C1A papain C-terminal" evidence="12">
    <location>
        <begin position="235"/>
        <end position="459"/>
    </location>
</feature>
<dbReference type="SUPFAM" id="SSF103506">
    <property type="entry name" value="Mitochondrial carrier"/>
    <property type="match status" value="1"/>
</dbReference>
<dbReference type="GO" id="GO:0051724">
    <property type="term" value="F:NAD transmembrane transporter activity"/>
    <property type="evidence" value="ECO:0007669"/>
    <property type="project" value="TreeGrafter"/>
</dbReference>
<dbReference type="GO" id="GO:0044610">
    <property type="term" value="F:FMN transmembrane transporter activity"/>
    <property type="evidence" value="ECO:0007669"/>
    <property type="project" value="TreeGrafter"/>
</dbReference>
<keyword evidence="6 11" id="KW-1133">Transmembrane helix</keyword>
<dbReference type="SMART" id="SM00645">
    <property type="entry name" value="Pept_C1"/>
    <property type="match status" value="1"/>
</dbReference>
<keyword evidence="4 9" id="KW-0812">Transmembrane</keyword>
<evidence type="ECO:0000256" key="8">
    <source>
        <dbReference type="ARBA" id="ARBA00023140"/>
    </source>
</evidence>
<dbReference type="GO" id="GO:0080122">
    <property type="term" value="F:AMP transmembrane transporter activity"/>
    <property type="evidence" value="ECO:0007669"/>
    <property type="project" value="TreeGrafter"/>
</dbReference>
<dbReference type="AlphaFoldDB" id="A0A7M7KD66"/>
<keyword evidence="7 9" id="KW-0472">Membrane</keyword>
<dbReference type="PANTHER" id="PTHR45939">
    <property type="entry name" value="PEROXISOMAL MEMBRANE PROTEIN PMP34-RELATED"/>
    <property type="match status" value="1"/>
</dbReference>
<feature type="transmembrane region" description="Helical" evidence="11">
    <location>
        <begin position="112"/>
        <end position="132"/>
    </location>
</feature>
<reference evidence="13" key="1">
    <citation type="submission" date="2021-01" db="UniProtKB">
        <authorList>
            <consortium name="EnsemblMetazoa"/>
        </authorList>
    </citation>
    <scope>IDENTIFICATION</scope>
</reference>
<dbReference type="KEGG" id="vde:111252035"/>
<keyword evidence="3 10" id="KW-0813">Transport</keyword>
<dbReference type="FunCoup" id="A0A7M7KD66">
    <property type="interactions" value="455"/>
</dbReference>
<evidence type="ECO:0000256" key="5">
    <source>
        <dbReference type="ARBA" id="ARBA00022737"/>
    </source>
</evidence>
<dbReference type="GO" id="GO:0015228">
    <property type="term" value="F:coenzyme A transmembrane transporter activity"/>
    <property type="evidence" value="ECO:0007669"/>
    <property type="project" value="TreeGrafter"/>
</dbReference>
<evidence type="ECO:0000256" key="6">
    <source>
        <dbReference type="ARBA" id="ARBA00022989"/>
    </source>
</evidence>
<dbReference type="InterPro" id="IPR000668">
    <property type="entry name" value="Peptidase_C1A_C"/>
</dbReference>
<feature type="repeat" description="Solcar" evidence="9">
    <location>
        <begin position="106"/>
        <end position="205"/>
    </location>
</feature>
<evidence type="ECO:0000256" key="7">
    <source>
        <dbReference type="ARBA" id="ARBA00023136"/>
    </source>
</evidence>
<dbReference type="GO" id="GO:0006508">
    <property type="term" value="P:proteolysis"/>
    <property type="evidence" value="ECO:0007669"/>
    <property type="project" value="InterPro"/>
</dbReference>
<evidence type="ECO:0000259" key="12">
    <source>
        <dbReference type="SMART" id="SM00645"/>
    </source>
</evidence>